<name>A0ABQ0PSL8_9PROT</name>
<organism evidence="1 2">
    <name type="scientific">Acetobacter malorum DSM 14337</name>
    <dbReference type="NCBI Taxonomy" id="1307910"/>
    <lineage>
        <taxon>Bacteria</taxon>
        <taxon>Pseudomonadati</taxon>
        <taxon>Pseudomonadota</taxon>
        <taxon>Alphaproteobacteria</taxon>
        <taxon>Acetobacterales</taxon>
        <taxon>Acetobacteraceae</taxon>
        <taxon>Acetobacter</taxon>
    </lineage>
</organism>
<dbReference type="GeneID" id="29556194"/>
<reference evidence="1" key="1">
    <citation type="submission" date="2013-04" db="EMBL/GenBank/DDBJ databases">
        <title>The genome sequencing project of 58 acetic acid bacteria.</title>
        <authorList>
            <person name="Okamoto-Kainuma A."/>
            <person name="Ishikawa M."/>
            <person name="Umino S."/>
            <person name="Koizumi Y."/>
            <person name="Shiwa Y."/>
            <person name="Yoshikawa H."/>
            <person name="Matsutani M."/>
            <person name="Matsushita K."/>
        </authorList>
    </citation>
    <scope>NUCLEOTIDE SEQUENCE</scope>
    <source>
        <strain evidence="1">DSM 14337</strain>
    </source>
</reference>
<sequence length="126" mass="15165">MENIYYLERSPLDGSLITAIESSENGYYIVGQLYILKNKYKRLKDEYKVKVFHEDNVYYDKIIKVKKHTYKIVFSRLNIGEKQPLFTAYYAGDFRNFKAWFLKEENPDFLDRIEEEFGYNIIGETE</sequence>
<proteinExistence type="predicted"/>
<comment type="caution">
    <text evidence="1">The sequence shown here is derived from an EMBL/GenBank/DDBJ whole genome shotgun (WGS) entry which is preliminary data.</text>
</comment>
<dbReference type="RefSeq" id="WP_156476822.1">
    <property type="nucleotide sequence ID" value="NZ_BAPF01000022.1"/>
</dbReference>
<accession>A0ABQ0PSL8</accession>
<evidence type="ECO:0000313" key="2">
    <source>
        <dbReference type="Proteomes" id="UP001065047"/>
    </source>
</evidence>
<dbReference type="EMBL" id="BAPF01000022">
    <property type="protein sequence ID" value="GBQ79824.1"/>
    <property type="molecule type" value="Genomic_DNA"/>
</dbReference>
<gene>
    <name evidence="1" type="ORF">AA14337_1549</name>
</gene>
<keyword evidence="2" id="KW-1185">Reference proteome</keyword>
<evidence type="ECO:0000313" key="1">
    <source>
        <dbReference type="EMBL" id="GBQ79824.1"/>
    </source>
</evidence>
<dbReference type="Proteomes" id="UP001065047">
    <property type="component" value="Unassembled WGS sequence"/>
</dbReference>
<protein>
    <submittedName>
        <fullName evidence="1">Uncharacterized protein</fullName>
    </submittedName>
</protein>